<evidence type="ECO:0000313" key="2">
    <source>
        <dbReference type="EMBL" id="RCR67961.1"/>
    </source>
</evidence>
<dbReference type="EMBL" id="QOWE01000016">
    <property type="protein sequence ID" value="RCR67961.1"/>
    <property type="molecule type" value="Genomic_DNA"/>
</dbReference>
<feature type="domain" description="Xylose isomerase-like TIM barrel" evidence="1">
    <location>
        <begin position="57"/>
        <end position="269"/>
    </location>
</feature>
<comment type="caution">
    <text evidence="2">The sequence shown here is derived from an EMBL/GenBank/DDBJ whole genome shotgun (WGS) entry which is preliminary data.</text>
</comment>
<protein>
    <submittedName>
        <fullName evidence="2">Sugar phosphate isomerase/epimerase</fullName>
    </submittedName>
</protein>
<accession>A0A368JP66</accession>
<dbReference type="PANTHER" id="PTHR12110">
    <property type="entry name" value="HYDROXYPYRUVATE ISOMERASE"/>
    <property type="match status" value="1"/>
</dbReference>
<dbReference type="InterPro" id="IPR013022">
    <property type="entry name" value="Xyl_isomerase-like_TIM-brl"/>
</dbReference>
<dbReference type="AlphaFoldDB" id="A0A368JP66"/>
<keyword evidence="3" id="KW-1185">Reference proteome</keyword>
<dbReference type="Pfam" id="PF01261">
    <property type="entry name" value="AP_endonuc_2"/>
    <property type="match status" value="1"/>
</dbReference>
<sequence length="292" mass="32392">MNRRTALRQTLGFIGLSTTASLPVLNAKSSLQNPNNQRFRVGACDWSIGQSSKIEAFDVAKTIGLDGIQVNLGSEKNDMHLRRKDLQKAWREAAKRTGVQIGGLALGELNNIPYKSDPRAEQWVQDSVGVAKALGAKNILLAFFNKGDLKNDPQGTQVVIERLKAVAPKAEKAGIVLAIESWLSAEEHMAIIDAVASPAVKVYYDVCNSTVMGYDILKEIRWLGKQKQICEFHFKENSYLLGQGKVNYPEVRKAIDDIQYGGWVHIEGAVPEGKNMLESYTYNNKFVREILA</sequence>
<organism evidence="2 3">
    <name type="scientific">Larkinella punicea</name>
    <dbReference type="NCBI Taxonomy" id="2315727"/>
    <lineage>
        <taxon>Bacteria</taxon>
        <taxon>Pseudomonadati</taxon>
        <taxon>Bacteroidota</taxon>
        <taxon>Cytophagia</taxon>
        <taxon>Cytophagales</taxon>
        <taxon>Spirosomataceae</taxon>
        <taxon>Larkinella</taxon>
    </lineage>
</organism>
<dbReference type="GO" id="GO:0016853">
    <property type="term" value="F:isomerase activity"/>
    <property type="evidence" value="ECO:0007669"/>
    <property type="project" value="UniProtKB-KW"/>
</dbReference>
<proteinExistence type="predicted"/>
<reference evidence="2 3" key="1">
    <citation type="submission" date="2018-07" db="EMBL/GenBank/DDBJ databases">
        <title>Genome analysis of Larkinella rosea.</title>
        <authorList>
            <person name="Zhou Z."/>
            <person name="Wang G."/>
        </authorList>
    </citation>
    <scope>NUCLEOTIDE SEQUENCE [LARGE SCALE GENOMIC DNA]</scope>
    <source>
        <strain evidence="3">zzj9</strain>
    </source>
</reference>
<name>A0A368JP66_9BACT</name>
<evidence type="ECO:0000313" key="3">
    <source>
        <dbReference type="Proteomes" id="UP000253383"/>
    </source>
</evidence>
<dbReference type="PANTHER" id="PTHR12110:SF53">
    <property type="entry name" value="BLR5974 PROTEIN"/>
    <property type="match status" value="1"/>
</dbReference>
<gene>
    <name evidence="2" type="ORF">DUE52_19800</name>
</gene>
<evidence type="ECO:0000259" key="1">
    <source>
        <dbReference type="Pfam" id="PF01261"/>
    </source>
</evidence>
<dbReference type="InterPro" id="IPR050312">
    <property type="entry name" value="IolE/XylAMocC-like"/>
</dbReference>
<dbReference type="InterPro" id="IPR036237">
    <property type="entry name" value="Xyl_isomerase-like_sf"/>
</dbReference>
<dbReference type="SUPFAM" id="SSF51658">
    <property type="entry name" value="Xylose isomerase-like"/>
    <property type="match status" value="1"/>
</dbReference>
<dbReference type="OrthoDB" id="1411356at2"/>
<dbReference type="RefSeq" id="WP_114407767.1">
    <property type="nucleotide sequence ID" value="NZ_QOWE01000016.1"/>
</dbReference>
<keyword evidence="2" id="KW-0413">Isomerase</keyword>
<dbReference type="Proteomes" id="UP000253383">
    <property type="component" value="Unassembled WGS sequence"/>
</dbReference>
<dbReference type="Gene3D" id="3.20.20.150">
    <property type="entry name" value="Divalent-metal-dependent TIM barrel enzymes"/>
    <property type="match status" value="1"/>
</dbReference>